<accession>A0A3G3M793</accession>
<dbReference type="GeneID" id="55007227"/>
<organism evidence="1 2">
    <name type="scientific">Synechococcus phage S-P4</name>
    <dbReference type="NCBI Taxonomy" id="2484640"/>
    <lineage>
        <taxon>Viruses</taxon>
        <taxon>Duplodnaviria</taxon>
        <taxon>Heunggongvirae</taxon>
        <taxon>Uroviricota</taxon>
        <taxon>Caudoviricetes</taxon>
        <taxon>Pantevenvirales</taxon>
        <taxon>Kyanoviridae</taxon>
        <taxon>Leucotheavirus</taxon>
        <taxon>Leucotheavirus sp4</taxon>
    </lineage>
</organism>
<dbReference type="KEGG" id="vg:55007227"/>
<proteinExistence type="predicted"/>
<evidence type="ECO:0000313" key="2">
    <source>
        <dbReference type="Proteomes" id="UP000281181"/>
    </source>
</evidence>
<dbReference type="RefSeq" id="YP_009815993.1">
    <property type="nucleotide sequence ID" value="NC_048102.1"/>
</dbReference>
<sequence length="79" mass="9064">MYTNKGIMTKTQTIINRILQVDNFQNVACFCADWKEFVQELAEWGVDGCARIDFDDPELNIPMLDAFIKAENGYIKEVA</sequence>
<dbReference type="EMBL" id="MH920639">
    <property type="protein sequence ID" value="AYR01808.1"/>
    <property type="molecule type" value="Genomic_DNA"/>
</dbReference>
<name>A0A3G3M793_9CAUD</name>
<protein>
    <submittedName>
        <fullName evidence="1">Uncharacterized protein</fullName>
    </submittedName>
</protein>
<reference evidence="1 2" key="1">
    <citation type="submission" date="2018-09" db="EMBL/GenBank/DDBJ databases">
        <authorList>
            <person name="You S."/>
        </authorList>
    </citation>
    <scope>NUCLEOTIDE SEQUENCE [LARGE SCALE GENOMIC DNA]</scope>
</reference>
<evidence type="ECO:0000313" key="1">
    <source>
        <dbReference type="EMBL" id="AYR01808.1"/>
    </source>
</evidence>
<dbReference type="Proteomes" id="UP000281181">
    <property type="component" value="Segment"/>
</dbReference>
<keyword evidence="2" id="KW-1185">Reference proteome</keyword>